<dbReference type="SUPFAM" id="SSF55874">
    <property type="entry name" value="ATPase domain of HSP90 chaperone/DNA topoisomerase II/histidine kinase"/>
    <property type="match status" value="1"/>
</dbReference>
<feature type="domain" description="Histidine kinase" evidence="9">
    <location>
        <begin position="270"/>
        <end position="474"/>
    </location>
</feature>
<evidence type="ECO:0000256" key="2">
    <source>
        <dbReference type="ARBA" id="ARBA00012438"/>
    </source>
</evidence>
<dbReference type="CDD" id="cd00082">
    <property type="entry name" value="HisKA"/>
    <property type="match status" value="1"/>
</dbReference>
<organism evidence="12 13">
    <name type="scientific">Niallia oryzisoli</name>
    <dbReference type="NCBI Taxonomy" id="1737571"/>
    <lineage>
        <taxon>Bacteria</taxon>
        <taxon>Bacillati</taxon>
        <taxon>Bacillota</taxon>
        <taxon>Bacilli</taxon>
        <taxon>Bacillales</taxon>
        <taxon>Bacillaceae</taxon>
        <taxon>Niallia</taxon>
    </lineage>
</organism>
<dbReference type="PROSITE" id="PS50113">
    <property type="entry name" value="PAC"/>
    <property type="match status" value="1"/>
</dbReference>
<gene>
    <name evidence="12" type="ORF">R4Z09_29015</name>
</gene>
<evidence type="ECO:0000256" key="7">
    <source>
        <dbReference type="ARBA" id="ARBA00022840"/>
    </source>
</evidence>
<dbReference type="InterPro" id="IPR001610">
    <property type="entry name" value="PAC"/>
</dbReference>
<proteinExistence type="predicted"/>
<evidence type="ECO:0000256" key="3">
    <source>
        <dbReference type="ARBA" id="ARBA00022553"/>
    </source>
</evidence>
<dbReference type="Pfam" id="PF00512">
    <property type="entry name" value="HisKA"/>
    <property type="match status" value="1"/>
</dbReference>
<dbReference type="PROSITE" id="PS50112">
    <property type="entry name" value="PAS"/>
    <property type="match status" value="1"/>
</dbReference>
<dbReference type="Gene3D" id="3.30.565.10">
    <property type="entry name" value="Histidine kinase-like ATPase, C-terminal domain"/>
    <property type="match status" value="1"/>
</dbReference>
<dbReference type="NCBIfam" id="TIGR00229">
    <property type="entry name" value="sensory_box"/>
    <property type="match status" value="2"/>
</dbReference>
<evidence type="ECO:0000313" key="13">
    <source>
        <dbReference type="Proteomes" id="UP001357223"/>
    </source>
</evidence>
<dbReference type="SMART" id="SM00091">
    <property type="entry name" value="PAS"/>
    <property type="match status" value="2"/>
</dbReference>
<dbReference type="Pfam" id="PF00989">
    <property type="entry name" value="PAS"/>
    <property type="match status" value="1"/>
</dbReference>
<accession>A0ABZ2CCF7</accession>
<evidence type="ECO:0000256" key="8">
    <source>
        <dbReference type="ARBA" id="ARBA00023012"/>
    </source>
</evidence>
<dbReference type="InterPro" id="IPR035965">
    <property type="entry name" value="PAS-like_dom_sf"/>
</dbReference>
<dbReference type="Proteomes" id="UP001357223">
    <property type="component" value="Chromosome"/>
</dbReference>
<evidence type="ECO:0000256" key="6">
    <source>
        <dbReference type="ARBA" id="ARBA00022777"/>
    </source>
</evidence>
<keyword evidence="8" id="KW-0902">Two-component regulatory system</keyword>
<keyword evidence="5" id="KW-0547">Nucleotide-binding</keyword>
<dbReference type="SMART" id="SM00388">
    <property type="entry name" value="HisKA"/>
    <property type="match status" value="1"/>
</dbReference>
<dbReference type="InterPro" id="IPR005467">
    <property type="entry name" value="His_kinase_dom"/>
</dbReference>
<dbReference type="PANTHER" id="PTHR43065">
    <property type="entry name" value="SENSOR HISTIDINE KINASE"/>
    <property type="match status" value="1"/>
</dbReference>
<dbReference type="SUPFAM" id="SSF55785">
    <property type="entry name" value="PYP-like sensor domain (PAS domain)"/>
    <property type="match status" value="2"/>
</dbReference>
<evidence type="ECO:0000256" key="1">
    <source>
        <dbReference type="ARBA" id="ARBA00000085"/>
    </source>
</evidence>
<keyword evidence="6" id="KW-0418">Kinase</keyword>
<dbReference type="EC" id="2.7.13.3" evidence="2"/>
<dbReference type="Pfam" id="PF02518">
    <property type="entry name" value="HATPase_c"/>
    <property type="match status" value="1"/>
</dbReference>
<keyword evidence="13" id="KW-1185">Reference proteome</keyword>
<dbReference type="Gene3D" id="1.10.287.130">
    <property type="match status" value="1"/>
</dbReference>
<dbReference type="InterPro" id="IPR013655">
    <property type="entry name" value="PAS_fold_3"/>
</dbReference>
<dbReference type="SUPFAM" id="SSF47384">
    <property type="entry name" value="Homodimeric domain of signal transducing histidine kinase"/>
    <property type="match status" value="1"/>
</dbReference>
<evidence type="ECO:0000259" key="9">
    <source>
        <dbReference type="PROSITE" id="PS50109"/>
    </source>
</evidence>
<dbReference type="Pfam" id="PF08447">
    <property type="entry name" value="PAS_3"/>
    <property type="match status" value="1"/>
</dbReference>
<dbReference type="EMBL" id="CP137640">
    <property type="protein sequence ID" value="WVX81193.1"/>
    <property type="molecule type" value="Genomic_DNA"/>
</dbReference>
<comment type="catalytic activity">
    <reaction evidence="1">
        <text>ATP + protein L-histidine = ADP + protein N-phospho-L-histidine.</text>
        <dbReference type="EC" id="2.7.13.3"/>
    </reaction>
</comment>
<keyword evidence="4" id="KW-0808">Transferase</keyword>
<keyword evidence="3" id="KW-0597">Phosphoprotein</keyword>
<dbReference type="InterPro" id="IPR003661">
    <property type="entry name" value="HisK_dim/P_dom"/>
</dbReference>
<dbReference type="SMART" id="SM00086">
    <property type="entry name" value="PAC"/>
    <property type="match status" value="2"/>
</dbReference>
<evidence type="ECO:0000256" key="4">
    <source>
        <dbReference type="ARBA" id="ARBA00022679"/>
    </source>
</evidence>
<dbReference type="PROSITE" id="PS50109">
    <property type="entry name" value="HIS_KIN"/>
    <property type="match status" value="1"/>
</dbReference>
<dbReference type="InterPro" id="IPR000014">
    <property type="entry name" value="PAS"/>
</dbReference>
<dbReference type="InterPro" id="IPR000700">
    <property type="entry name" value="PAS-assoc_C"/>
</dbReference>
<evidence type="ECO:0000256" key="5">
    <source>
        <dbReference type="ARBA" id="ARBA00022741"/>
    </source>
</evidence>
<evidence type="ECO:0000259" key="11">
    <source>
        <dbReference type="PROSITE" id="PS50113"/>
    </source>
</evidence>
<dbReference type="InterPro" id="IPR036097">
    <property type="entry name" value="HisK_dim/P_sf"/>
</dbReference>
<evidence type="ECO:0000313" key="12">
    <source>
        <dbReference type="EMBL" id="WVX81193.1"/>
    </source>
</evidence>
<protein>
    <recommendedName>
        <fullName evidence="2">histidine kinase</fullName>
        <ecNumber evidence="2">2.7.13.3</ecNumber>
    </recommendedName>
</protein>
<dbReference type="SMART" id="SM00387">
    <property type="entry name" value="HATPase_c"/>
    <property type="match status" value="1"/>
</dbReference>
<dbReference type="RefSeq" id="WP_338450123.1">
    <property type="nucleotide sequence ID" value="NZ_CP137640.1"/>
</dbReference>
<dbReference type="InterPro" id="IPR003594">
    <property type="entry name" value="HATPase_dom"/>
</dbReference>
<dbReference type="Gene3D" id="3.30.450.20">
    <property type="entry name" value="PAS domain"/>
    <property type="match status" value="2"/>
</dbReference>
<feature type="domain" description="PAS" evidence="10">
    <location>
        <begin position="7"/>
        <end position="77"/>
    </location>
</feature>
<dbReference type="InterPro" id="IPR036890">
    <property type="entry name" value="HATPase_C_sf"/>
</dbReference>
<keyword evidence="7" id="KW-0067">ATP-binding</keyword>
<dbReference type="CDD" id="cd00130">
    <property type="entry name" value="PAS"/>
    <property type="match status" value="2"/>
</dbReference>
<reference evidence="12 13" key="1">
    <citation type="submission" date="2023-10" db="EMBL/GenBank/DDBJ databases">
        <title>Niallia locisalis sp.nov. isolated from a salt pond sample.</title>
        <authorList>
            <person name="Li X.-J."/>
            <person name="Dong L."/>
        </authorList>
    </citation>
    <scope>NUCLEOTIDE SEQUENCE [LARGE SCALE GENOMIC DNA]</scope>
    <source>
        <strain evidence="12 13">DSM 29761</strain>
    </source>
</reference>
<dbReference type="PANTHER" id="PTHR43065:SF34">
    <property type="entry name" value="SPORULATION KINASE A"/>
    <property type="match status" value="1"/>
</dbReference>
<dbReference type="PRINTS" id="PR00344">
    <property type="entry name" value="BCTRLSENSOR"/>
</dbReference>
<dbReference type="InterPro" id="IPR013767">
    <property type="entry name" value="PAS_fold"/>
</dbReference>
<dbReference type="InterPro" id="IPR004358">
    <property type="entry name" value="Sig_transdc_His_kin-like_C"/>
</dbReference>
<evidence type="ECO:0000259" key="10">
    <source>
        <dbReference type="PROSITE" id="PS50112"/>
    </source>
</evidence>
<sequence>MDKIELENQLLVHAFDYAAIGKAIVAVDGALLKVNHSLCHLLGYQESELLKLSFREITHPDDLEIDQSKLSLLLEGKIHSFHTEKRYVHKNNDEIWALLSLTLVRSNQGDPLYFVSQIQNITDLKLAEKKVYEGEKRYQRIVEESPDAIIILRKGRCFFINEAGVGLLGASAKKDIIGKSIYEFIDHSDYGKLQNLVENKIRSESVGPIEERFVRFDGKEIDVEIKTIPTIYKGQPAIHAIVRDISERKQTQELMINSEKLTVAGQLAAGIAHEVRNPLTAIKGFLQIMESELKDQKMYFDIISSEMNRIEMILNELLVLSKPQQISKYSQGNLKDILEQIVTLLQTQTNMNSIEIITKIEPNLPLISCDENQLKQVFINFLKNSIEAMPKGGAITIEVQSKNSESLIVRIVDQGHGIPEHILKKIGTPFFTTKENGTGLGLMICNQIIEQHKGKINIESCSKGTTIEIDLPVS</sequence>
<name>A0ABZ2CCF7_9BACI</name>
<feature type="domain" description="PAC" evidence="11">
    <location>
        <begin position="81"/>
        <end position="133"/>
    </location>
</feature>